<keyword evidence="2" id="KW-1185">Reference proteome</keyword>
<organism evidence="1 2">
    <name type="scientific">Marasmius tenuissimus</name>
    <dbReference type="NCBI Taxonomy" id="585030"/>
    <lineage>
        <taxon>Eukaryota</taxon>
        <taxon>Fungi</taxon>
        <taxon>Dikarya</taxon>
        <taxon>Basidiomycota</taxon>
        <taxon>Agaricomycotina</taxon>
        <taxon>Agaricomycetes</taxon>
        <taxon>Agaricomycetidae</taxon>
        <taxon>Agaricales</taxon>
        <taxon>Marasmiineae</taxon>
        <taxon>Marasmiaceae</taxon>
        <taxon>Marasmius</taxon>
    </lineage>
</organism>
<accession>A0ABR2ZTL3</accession>
<sequence length="202" mass="22978">MEELLSMAPFKELIELSPTIVNIEEACEEGRKLVVPFIVEWEERVKDHLRSEVHKRHGTTMTARTGSDTQKDLATFFFRCRSICGIDRLKSSGDVLCHLRCNGSLGWCPFYKHPRLGGFERIRVCDVSVGTVEVLLGLLGLDPLITLAEDMDRREDRFRCTSQDKTNDCIEPLTPKLGVKYKFRRNGDSIGTREIDVHGDGH</sequence>
<name>A0ABR2ZTL3_9AGAR</name>
<dbReference type="Proteomes" id="UP001437256">
    <property type="component" value="Unassembled WGS sequence"/>
</dbReference>
<comment type="caution">
    <text evidence="1">The sequence shown here is derived from an EMBL/GenBank/DDBJ whole genome shotgun (WGS) entry which is preliminary data.</text>
</comment>
<dbReference type="EMBL" id="JBBXMP010000059">
    <property type="protein sequence ID" value="KAL0064625.1"/>
    <property type="molecule type" value="Genomic_DNA"/>
</dbReference>
<proteinExistence type="predicted"/>
<protein>
    <submittedName>
        <fullName evidence="1">Uncharacterized protein</fullName>
    </submittedName>
</protein>
<evidence type="ECO:0000313" key="1">
    <source>
        <dbReference type="EMBL" id="KAL0064625.1"/>
    </source>
</evidence>
<gene>
    <name evidence="1" type="ORF">AAF712_008451</name>
</gene>
<evidence type="ECO:0000313" key="2">
    <source>
        <dbReference type="Proteomes" id="UP001437256"/>
    </source>
</evidence>
<reference evidence="1 2" key="1">
    <citation type="submission" date="2024-05" db="EMBL/GenBank/DDBJ databases">
        <title>A draft genome resource for the thread blight pathogen Marasmius tenuissimus strain MS-2.</title>
        <authorList>
            <person name="Yulfo-Soto G.E."/>
            <person name="Baruah I.K."/>
            <person name="Amoako-Attah I."/>
            <person name="Bukari Y."/>
            <person name="Meinhardt L.W."/>
            <person name="Bailey B.A."/>
            <person name="Cohen S.P."/>
        </authorList>
    </citation>
    <scope>NUCLEOTIDE SEQUENCE [LARGE SCALE GENOMIC DNA]</scope>
    <source>
        <strain evidence="1 2">MS-2</strain>
    </source>
</reference>